<reference evidence="8" key="1">
    <citation type="submission" date="2017-01" db="EMBL/GenBank/DDBJ databases">
        <authorList>
            <person name="Varghese N."/>
            <person name="Submissions S."/>
        </authorList>
    </citation>
    <scope>NUCLEOTIDE SEQUENCE [LARGE SCALE GENOMIC DNA]</scope>
    <source>
        <strain evidence="8">DSM 22306</strain>
    </source>
</reference>
<feature type="active site" evidence="5">
    <location>
        <position position="211"/>
    </location>
</feature>
<comment type="catalytic activity">
    <reaction evidence="5">
        <text>6-carboxyhexanoyl-[ACP] methyl ester + H2O = 6-carboxyhexanoyl-[ACP] + methanol + H(+)</text>
        <dbReference type="Rhea" id="RHEA:42700"/>
        <dbReference type="Rhea" id="RHEA-COMP:9955"/>
        <dbReference type="Rhea" id="RHEA-COMP:10186"/>
        <dbReference type="ChEBI" id="CHEBI:15377"/>
        <dbReference type="ChEBI" id="CHEBI:15378"/>
        <dbReference type="ChEBI" id="CHEBI:17790"/>
        <dbReference type="ChEBI" id="CHEBI:78846"/>
        <dbReference type="ChEBI" id="CHEBI:82735"/>
        <dbReference type="EC" id="3.1.1.85"/>
    </reaction>
</comment>
<comment type="subcellular location">
    <subcellularLocation>
        <location evidence="5">Cytoplasm</location>
    </subcellularLocation>
</comment>
<dbReference type="Proteomes" id="UP000185999">
    <property type="component" value="Unassembled WGS sequence"/>
</dbReference>
<comment type="subunit">
    <text evidence="5">Monomer.</text>
</comment>
<evidence type="ECO:0000313" key="8">
    <source>
        <dbReference type="Proteomes" id="UP000185999"/>
    </source>
</evidence>
<dbReference type="Pfam" id="PF12697">
    <property type="entry name" value="Abhydrolase_6"/>
    <property type="match status" value="1"/>
</dbReference>
<dbReference type="NCBIfam" id="TIGR01738">
    <property type="entry name" value="bioH"/>
    <property type="match status" value="1"/>
</dbReference>
<keyword evidence="8" id="KW-1185">Reference proteome</keyword>
<feature type="active site" description="Nucleophile" evidence="5">
    <location>
        <position position="89"/>
    </location>
</feature>
<dbReference type="EC" id="3.1.1.85" evidence="5"/>
<dbReference type="HAMAP" id="MF_01260">
    <property type="entry name" value="Carboxylester"/>
    <property type="match status" value="1"/>
</dbReference>
<dbReference type="PRINTS" id="PR00111">
    <property type="entry name" value="ABHYDROLASE"/>
</dbReference>
<comment type="function">
    <text evidence="5">The physiological role of BioH is to remove the methyl group introduced by BioC when the pimeloyl moiety is complete. It allows to synthesize pimeloyl-ACP via the fatty acid synthetic pathway through the hydrolysis of the ester bonds of pimeloyl-ACP esters.</text>
</comment>
<dbReference type="InterPro" id="IPR050228">
    <property type="entry name" value="Carboxylesterase_BioH"/>
</dbReference>
<name>A0A1N7JG01_9GAMM</name>
<keyword evidence="1 5" id="KW-0719">Serine esterase</keyword>
<keyword evidence="2 5" id="KW-0963">Cytoplasm</keyword>
<evidence type="ECO:0000259" key="6">
    <source>
        <dbReference type="Pfam" id="PF12697"/>
    </source>
</evidence>
<dbReference type="RefSeq" id="WP_054343208.1">
    <property type="nucleotide sequence ID" value="NZ_FTOE01000001.1"/>
</dbReference>
<dbReference type="AlphaFoldDB" id="A0A1N7JG01"/>
<dbReference type="GO" id="GO:0090499">
    <property type="term" value="F:pimelyl-[acyl-carrier protein] methyl ester esterase activity"/>
    <property type="evidence" value="ECO:0007669"/>
    <property type="project" value="UniProtKB-EC"/>
</dbReference>
<dbReference type="InterPro" id="IPR000073">
    <property type="entry name" value="AB_hydrolase_1"/>
</dbReference>
<feature type="binding site" evidence="5">
    <location>
        <position position="22"/>
    </location>
    <ligand>
        <name>substrate</name>
    </ligand>
</feature>
<feature type="active site" evidence="5">
    <location>
        <position position="247"/>
    </location>
</feature>
<evidence type="ECO:0000313" key="7">
    <source>
        <dbReference type="EMBL" id="SIS48166.1"/>
    </source>
</evidence>
<evidence type="ECO:0000256" key="2">
    <source>
        <dbReference type="ARBA" id="ARBA00022490"/>
    </source>
</evidence>
<dbReference type="GO" id="GO:0005737">
    <property type="term" value="C:cytoplasm"/>
    <property type="evidence" value="ECO:0007669"/>
    <property type="project" value="UniProtKB-SubCell"/>
</dbReference>
<organism evidence="7 8">
    <name type="scientific">Neptunomonas antarctica</name>
    <dbReference type="NCBI Taxonomy" id="619304"/>
    <lineage>
        <taxon>Bacteria</taxon>
        <taxon>Pseudomonadati</taxon>
        <taxon>Pseudomonadota</taxon>
        <taxon>Gammaproteobacteria</taxon>
        <taxon>Oceanospirillales</taxon>
        <taxon>Oceanospirillaceae</taxon>
        <taxon>Neptunomonas</taxon>
    </lineage>
</organism>
<dbReference type="PANTHER" id="PTHR43194">
    <property type="entry name" value="HYDROLASE ALPHA/BETA FOLD FAMILY"/>
    <property type="match status" value="1"/>
</dbReference>
<evidence type="ECO:0000256" key="3">
    <source>
        <dbReference type="ARBA" id="ARBA00022756"/>
    </source>
</evidence>
<evidence type="ECO:0000256" key="4">
    <source>
        <dbReference type="ARBA" id="ARBA00022801"/>
    </source>
</evidence>
<proteinExistence type="inferred from homology"/>
<dbReference type="InterPro" id="IPR010076">
    <property type="entry name" value="BioH"/>
</dbReference>
<dbReference type="STRING" id="619304.SAMN05421760_1011088"/>
<keyword evidence="4 5" id="KW-0378">Hydrolase</keyword>
<keyword evidence="3 5" id="KW-0093">Biotin biosynthesis</keyword>
<evidence type="ECO:0000256" key="5">
    <source>
        <dbReference type="HAMAP-Rule" id="MF_01260"/>
    </source>
</evidence>
<feature type="binding site" evidence="5">
    <location>
        <begin position="151"/>
        <end position="155"/>
    </location>
    <ligand>
        <name>substrate</name>
    </ligand>
</feature>
<evidence type="ECO:0000256" key="1">
    <source>
        <dbReference type="ARBA" id="ARBA00022487"/>
    </source>
</evidence>
<feature type="binding site" evidence="5">
    <location>
        <position position="247"/>
    </location>
    <ligand>
        <name>substrate</name>
    </ligand>
</feature>
<gene>
    <name evidence="5" type="primary">bioH</name>
    <name evidence="7" type="ORF">SAMN05421760_1011088</name>
</gene>
<dbReference type="GO" id="GO:0009102">
    <property type="term" value="P:biotin biosynthetic process"/>
    <property type="evidence" value="ECO:0007669"/>
    <property type="project" value="UniProtKB-UniRule"/>
</dbReference>
<dbReference type="EMBL" id="FTOE01000001">
    <property type="protein sequence ID" value="SIS48166.1"/>
    <property type="molecule type" value="Genomic_DNA"/>
</dbReference>
<sequence length="272" mass="29692">MAIYHQSFGSTDNPELVLLHGWGMSSAIWQTLMSELTMSFYVTLIDLPGLGRSAGVDSVKRVEGTLSLDSIAEQVAAVVKQPAYWLGWSLGGLIATQIAVQYPEKVKGLITVASNPCFVQKTDWPSAMERGVYAQFKEAVAVNPEKALMRFAMLQVQGSEAAKPLLKQIKAVLAESQPTHLLETLTLLENDIRERLSQLRCPVLHIYGAADQLVPVCIVSAVAELSSELSSKFSPAHQIVCFESAGHLPFLSHPEAFMQSLLDFTRSAIIHG</sequence>
<protein>
    <recommendedName>
        <fullName evidence="5">Pimeloyl-[acyl-carrier protein] methyl ester esterase</fullName>
        <ecNumber evidence="5">3.1.1.85</ecNumber>
    </recommendedName>
    <alternativeName>
        <fullName evidence="5">Biotin synthesis protein BioH</fullName>
    </alternativeName>
    <alternativeName>
        <fullName evidence="5">Carboxylesterase BioH</fullName>
    </alternativeName>
</protein>
<feature type="domain" description="AB hydrolase-1" evidence="6">
    <location>
        <begin position="16"/>
        <end position="257"/>
    </location>
</feature>
<feature type="binding site" evidence="5">
    <location>
        <begin position="89"/>
        <end position="90"/>
    </location>
    <ligand>
        <name>substrate</name>
    </ligand>
</feature>
<dbReference type="OrthoDB" id="9780744at2"/>
<accession>A0A1N7JG01</accession>
<dbReference type="Gene3D" id="3.40.50.1820">
    <property type="entry name" value="alpha/beta hydrolase"/>
    <property type="match status" value="1"/>
</dbReference>
<dbReference type="InterPro" id="IPR029058">
    <property type="entry name" value="AB_hydrolase_fold"/>
</dbReference>
<comment type="similarity">
    <text evidence="5">Belongs to the AB hydrolase superfamily. Carboxylesterase BioH family.</text>
</comment>
<dbReference type="PANTHER" id="PTHR43194:SF5">
    <property type="entry name" value="PIMELOYL-[ACYL-CARRIER PROTEIN] METHYL ESTER ESTERASE"/>
    <property type="match status" value="1"/>
</dbReference>
<dbReference type="SUPFAM" id="SSF53474">
    <property type="entry name" value="alpha/beta-Hydrolases"/>
    <property type="match status" value="1"/>
</dbReference>
<comment type="pathway">
    <text evidence="5">Cofactor biosynthesis; biotin biosynthesis.</text>
</comment>